<feature type="signal peptide" evidence="9">
    <location>
        <begin position="1"/>
        <end position="21"/>
    </location>
</feature>
<evidence type="ECO:0000256" key="9">
    <source>
        <dbReference type="SAM" id="SignalP"/>
    </source>
</evidence>
<feature type="transmembrane region" description="Helical" evidence="8">
    <location>
        <begin position="133"/>
        <end position="153"/>
    </location>
</feature>
<dbReference type="Pfam" id="PF00648">
    <property type="entry name" value="Peptidase_C2"/>
    <property type="match status" value="1"/>
</dbReference>
<dbReference type="GO" id="GO:0006508">
    <property type="term" value="P:proteolysis"/>
    <property type="evidence" value="ECO:0007669"/>
    <property type="project" value="UniProtKB-KW"/>
</dbReference>
<feature type="chain" id="PRO_5032293443" description="Calpain catalytic domain-containing protein" evidence="9">
    <location>
        <begin position="22"/>
        <end position="680"/>
    </location>
</feature>
<dbReference type="PRINTS" id="PR00704">
    <property type="entry name" value="CALPAIN"/>
</dbReference>
<dbReference type="PANTHER" id="PTHR10183">
    <property type="entry name" value="CALPAIN"/>
    <property type="match status" value="1"/>
</dbReference>
<evidence type="ECO:0000256" key="7">
    <source>
        <dbReference type="SAM" id="MobiDB-lite"/>
    </source>
</evidence>
<evidence type="ECO:0000313" key="12">
    <source>
        <dbReference type="Proteomes" id="UP000654075"/>
    </source>
</evidence>
<feature type="region of interest" description="Disordered" evidence="7">
    <location>
        <begin position="43"/>
        <end position="77"/>
    </location>
</feature>
<dbReference type="CDD" id="cd00044">
    <property type="entry name" value="CysPc"/>
    <property type="match status" value="1"/>
</dbReference>
<dbReference type="AlphaFoldDB" id="A0A813F542"/>
<feature type="domain" description="Calpain catalytic" evidence="10">
    <location>
        <begin position="175"/>
        <end position="532"/>
    </location>
</feature>
<evidence type="ECO:0000256" key="6">
    <source>
        <dbReference type="PROSITE-ProRule" id="PRU00239"/>
    </source>
</evidence>
<dbReference type="OrthoDB" id="424753at2759"/>
<keyword evidence="8" id="KW-0812">Transmembrane</keyword>
<keyword evidence="8" id="KW-1133">Transmembrane helix</keyword>
<dbReference type="EMBL" id="CAJNNV010022760">
    <property type="protein sequence ID" value="CAE8608327.1"/>
    <property type="molecule type" value="Genomic_DNA"/>
</dbReference>
<evidence type="ECO:0000256" key="2">
    <source>
        <dbReference type="ARBA" id="ARBA00022670"/>
    </source>
</evidence>
<dbReference type="SUPFAM" id="SSF54001">
    <property type="entry name" value="Cysteine proteinases"/>
    <property type="match status" value="1"/>
</dbReference>
<evidence type="ECO:0000256" key="8">
    <source>
        <dbReference type="SAM" id="Phobius"/>
    </source>
</evidence>
<keyword evidence="12" id="KW-1185">Reference proteome</keyword>
<dbReference type="Gene3D" id="3.90.70.10">
    <property type="entry name" value="Cysteine proteinases"/>
    <property type="match status" value="1"/>
</dbReference>
<feature type="active site" evidence="5 6">
    <location>
        <position position="447"/>
    </location>
</feature>
<feature type="active site" evidence="5 6">
    <location>
        <position position="474"/>
    </location>
</feature>
<evidence type="ECO:0000259" key="10">
    <source>
        <dbReference type="PROSITE" id="PS50203"/>
    </source>
</evidence>
<name>A0A813F542_POLGL</name>
<comment type="similarity">
    <text evidence="1">Belongs to the peptidase C2 family.</text>
</comment>
<keyword evidence="9" id="KW-0732">Signal</keyword>
<evidence type="ECO:0000313" key="11">
    <source>
        <dbReference type="EMBL" id="CAE8608327.1"/>
    </source>
</evidence>
<keyword evidence="3 6" id="KW-0378">Hydrolase</keyword>
<protein>
    <recommendedName>
        <fullName evidence="10">Calpain catalytic domain-containing protein</fullName>
    </recommendedName>
</protein>
<dbReference type="InterPro" id="IPR001300">
    <property type="entry name" value="Peptidase_C2_calpain_cat"/>
</dbReference>
<dbReference type="InterPro" id="IPR000169">
    <property type="entry name" value="Pept_cys_AS"/>
</dbReference>
<keyword evidence="8" id="KW-0472">Membrane</keyword>
<evidence type="ECO:0000256" key="3">
    <source>
        <dbReference type="ARBA" id="ARBA00022801"/>
    </source>
</evidence>
<dbReference type="InterPro" id="IPR022684">
    <property type="entry name" value="Calpain_cysteine_protease"/>
</dbReference>
<evidence type="ECO:0000256" key="4">
    <source>
        <dbReference type="ARBA" id="ARBA00022807"/>
    </source>
</evidence>
<feature type="transmembrane region" description="Helical" evidence="8">
    <location>
        <begin position="82"/>
        <end position="102"/>
    </location>
</feature>
<evidence type="ECO:0000256" key="1">
    <source>
        <dbReference type="ARBA" id="ARBA00007623"/>
    </source>
</evidence>
<dbReference type="Proteomes" id="UP000654075">
    <property type="component" value="Unassembled WGS sequence"/>
</dbReference>
<dbReference type="PROSITE" id="PS00139">
    <property type="entry name" value="THIOL_PROTEASE_CYS"/>
    <property type="match status" value="1"/>
</dbReference>
<dbReference type="PANTHER" id="PTHR10183:SF379">
    <property type="entry name" value="CALPAIN-5"/>
    <property type="match status" value="1"/>
</dbReference>
<keyword evidence="4 6" id="KW-0788">Thiol protease</keyword>
<sequence>MSQSLPASLLLLALCLSWGAASTSEAPDARSIRGSRLDSWNTFGPVANPPPPTAQTLPQSSESPQLLPEQKQQPSTGSPGNWWHLALVLALLVFYLGTYGVLRNRVQAESPERQRLDRFLWCWSDLYTARSCCFYNMLFSPIILLIHAVRIYLPGCLFVYARRVYWRLGGCFSAFFTDEEFPPNERSLGKVGGDSANDKSGKDKAQITWVRAMDFSRSDGAKPSHPTIFDTNMCLFQGKIEAKDILQGALGDCWLLAAMATLAEHEGSINRLFTNCEVDPRGKYHVKLFDLQEKVWKVITVDDFVPCKANSGAPDGVARGRDGMPQAMYARPNGKEIWAVVLEKAMAKLCGGYDKIEAGITEWGIAAMTGGSAWRFELTASGSWERMDLVPENDPKDKRACGFRSNGEKHDNEEFFDLLRYYHRMGAVLCCGGVKPAGQDQGLIPKHAFSLLQVRTVQKLWDHDEYFRFVQVRNPWGTGEWKGPWSDSSPLWEKYPHVAESLGFSKSDDGAYWMQWEDFCKYWGYVGCSVLSSKPSLLLAGTCAVLTIARRYVVEFFIGILRNTTAKQNLQFPFPLQLGSFPPEWNARFDTTGNAIRARRGHALCLRTHRADVARSELIRAHNEEADAGQVRRHTAELVPPDDTAMLQLTPSQIWPYMAKVRCVICGEQSAIQQLRKFLA</sequence>
<dbReference type="InterPro" id="IPR038765">
    <property type="entry name" value="Papain-like_cys_pep_sf"/>
</dbReference>
<keyword evidence="2 6" id="KW-0645">Protease</keyword>
<feature type="compositionally biased region" description="Polar residues" evidence="7">
    <location>
        <begin position="54"/>
        <end position="77"/>
    </location>
</feature>
<evidence type="ECO:0000256" key="5">
    <source>
        <dbReference type="PIRSR" id="PIRSR622684-1"/>
    </source>
</evidence>
<proteinExistence type="inferred from homology"/>
<dbReference type="SMART" id="SM00230">
    <property type="entry name" value="CysPc"/>
    <property type="match status" value="1"/>
</dbReference>
<dbReference type="GO" id="GO:0004198">
    <property type="term" value="F:calcium-dependent cysteine-type endopeptidase activity"/>
    <property type="evidence" value="ECO:0007669"/>
    <property type="project" value="InterPro"/>
</dbReference>
<comment type="caution">
    <text evidence="11">The sequence shown here is derived from an EMBL/GenBank/DDBJ whole genome shotgun (WGS) entry which is preliminary data.</text>
</comment>
<dbReference type="PROSITE" id="PS50203">
    <property type="entry name" value="CALPAIN_CAT"/>
    <property type="match status" value="1"/>
</dbReference>
<organism evidence="11 12">
    <name type="scientific">Polarella glacialis</name>
    <name type="common">Dinoflagellate</name>
    <dbReference type="NCBI Taxonomy" id="89957"/>
    <lineage>
        <taxon>Eukaryota</taxon>
        <taxon>Sar</taxon>
        <taxon>Alveolata</taxon>
        <taxon>Dinophyceae</taxon>
        <taxon>Suessiales</taxon>
        <taxon>Suessiaceae</taxon>
        <taxon>Polarella</taxon>
    </lineage>
</organism>
<gene>
    <name evidence="11" type="ORF">PGLA1383_LOCUS26193</name>
</gene>
<feature type="active site" evidence="5 6">
    <location>
        <position position="253"/>
    </location>
</feature>
<reference evidence="11" key="1">
    <citation type="submission" date="2021-02" db="EMBL/GenBank/DDBJ databases">
        <authorList>
            <person name="Dougan E. K."/>
            <person name="Rhodes N."/>
            <person name="Thang M."/>
            <person name="Chan C."/>
        </authorList>
    </citation>
    <scope>NUCLEOTIDE SEQUENCE</scope>
</reference>
<accession>A0A813F542</accession>